<feature type="transmembrane region" description="Helical" evidence="6">
    <location>
        <begin position="327"/>
        <end position="350"/>
    </location>
</feature>
<dbReference type="Gene3D" id="1.20.1250.20">
    <property type="entry name" value="MFS general substrate transporter like domains"/>
    <property type="match status" value="1"/>
</dbReference>
<dbReference type="GO" id="GO:0022857">
    <property type="term" value="F:transmembrane transporter activity"/>
    <property type="evidence" value="ECO:0007669"/>
    <property type="project" value="InterPro"/>
</dbReference>
<dbReference type="Gene3D" id="1.10.1410.40">
    <property type="match status" value="1"/>
</dbReference>
<comment type="similarity">
    <text evidence="2">Belongs to the mab-21 family.</text>
</comment>
<dbReference type="InterPro" id="IPR024810">
    <property type="entry name" value="MAB21L/cGLR"/>
</dbReference>
<organism evidence="8 9">
    <name type="scientific">Acipenser ruthenus</name>
    <name type="common">Sterlet sturgeon</name>
    <dbReference type="NCBI Taxonomy" id="7906"/>
    <lineage>
        <taxon>Eukaryota</taxon>
        <taxon>Metazoa</taxon>
        <taxon>Chordata</taxon>
        <taxon>Craniata</taxon>
        <taxon>Vertebrata</taxon>
        <taxon>Euteleostomi</taxon>
        <taxon>Actinopterygii</taxon>
        <taxon>Chondrostei</taxon>
        <taxon>Acipenseriformes</taxon>
        <taxon>Acipenseridae</taxon>
        <taxon>Acipenser</taxon>
    </lineage>
</organism>
<sequence>MFSEKYCILSTLKGLALDITFGVTSGLAPSYQLFAASRFLVGIMNGGMSLVAFVLLNEYVGTSYWALTGSLGSLFFAAGISVYAVMGYFIHSWRMLALVTNLQGVLLFVLSVFIPESPRWLYSQGRLSEAEDVLYLIAKRNHKQKCTVSLKPPLDRRDRQTVGALDLFCHRILLKRTLVMMYSWFVCSLVYYGLTLNVGNMGGNLYVNLALSGIAELPSYPICIYLIGRKWSGRRRTLSGFLFLGGIACLIIMFLPEKQEAGVFAYVNSRSLSLLGKMTISAAFNIVYIYSSELYPTVVRNIGMGMCSVAARIGGIIAAFIPSLKSLQWALPFIVFGVAGLSAGVLNLLLPETLNTPLPETISDLHAGSYRRLGDEGLPLQAFSSGLVDLRHRQVLKTVEEVQKVIQALTAEVSRKDGRFQSISNSGIHNDNVKDQPALIAKWSALLRGKSAFNPAIQVLTPTLFLVSVPVRGLSGYKERRARQWRYYTLSGSKLLSPVREPEKLHQWLELESFTTSCQEWHNSSVAIEGDIVPAKVGNLFKELLETSIESCNLTRKVSILESVGSVVRVAVETSELQVEVELIPTVELINCWPKKARWPRFFKRWPSKERARCSKSFGFNLMASSNYHWLLSFTRVEQVLMCSIDDDGGCRRKCYRVIRQLKEDIWCPGSKPVITAYHLQTLLMWTCEKYPGSKDWRNFKKSFLRLVKKLHKCVSQRYLRHFFVRGYNLLKYTNTIELDIMAKKMSDFLENPGLYIH</sequence>
<dbReference type="InterPro" id="IPR020846">
    <property type="entry name" value="MFS_dom"/>
</dbReference>
<dbReference type="AlphaFoldDB" id="A0A662YT20"/>
<dbReference type="InterPro" id="IPR036259">
    <property type="entry name" value="MFS_trans_sf"/>
</dbReference>
<evidence type="ECO:0000256" key="5">
    <source>
        <dbReference type="ARBA" id="ARBA00023136"/>
    </source>
</evidence>
<accession>A0A662YT20</accession>
<dbReference type="SUPFAM" id="SSF103473">
    <property type="entry name" value="MFS general substrate transporter"/>
    <property type="match status" value="1"/>
</dbReference>
<evidence type="ECO:0000256" key="3">
    <source>
        <dbReference type="ARBA" id="ARBA00022692"/>
    </source>
</evidence>
<feature type="domain" description="Major facilitator superfamily (MFS) profile" evidence="7">
    <location>
        <begin position="1"/>
        <end position="355"/>
    </location>
</feature>
<feature type="transmembrane region" description="Helical" evidence="6">
    <location>
        <begin position="38"/>
        <end position="57"/>
    </location>
</feature>
<dbReference type="Pfam" id="PF00083">
    <property type="entry name" value="Sugar_tr"/>
    <property type="match status" value="1"/>
</dbReference>
<keyword evidence="3 6" id="KW-0812">Transmembrane</keyword>
<comment type="caution">
    <text evidence="8">The sequence shown here is derived from an EMBL/GenBank/DDBJ whole genome shotgun (WGS) entry which is preliminary data.</text>
</comment>
<dbReference type="EMBL" id="SCEB01000431">
    <property type="protein sequence ID" value="RXM99226.1"/>
    <property type="molecule type" value="Genomic_DNA"/>
</dbReference>
<reference evidence="8 9" key="1">
    <citation type="submission" date="2019-01" db="EMBL/GenBank/DDBJ databases">
        <title>Draft Genome and Complete Hox-Cluster Characterization of the Sterlet Sturgeon (Acipenser ruthenus).</title>
        <authorList>
            <person name="Wei Q."/>
        </authorList>
    </citation>
    <scope>NUCLEOTIDE SEQUENCE [LARGE SCALE GENOMIC DNA]</scope>
    <source>
        <strain evidence="8">WHYD16114868_AA</strain>
        <tissue evidence="8">Blood</tissue>
    </source>
</reference>
<evidence type="ECO:0000256" key="4">
    <source>
        <dbReference type="ARBA" id="ARBA00022989"/>
    </source>
</evidence>
<dbReference type="Pfam" id="PF20266">
    <property type="entry name" value="Mab-21_C"/>
    <property type="match status" value="1"/>
</dbReference>
<keyword evidence="4 6" id="KW-1133">Transmembrane helix</keyword>
<feature type="transmembrane region" description="Helical" evidence="6">
    <location>
        <begin position="238"/>
        <end position="256"/>
    </location>
</feature>
<dbReference type="InterPro" id="IPR005828">
    <property type="entry name" value="MFS_sugar_transport-like"/>
</dbReference>
<dbReference type="PANTHER" id="PTHR24064">
    <property type="entry name" value="SOLUTE CARRIER FAMILY 22 MEMBER"/>
    <property type="match status" value="1"/>
</dbReference>
<evidence type="ECO:0000256" key="1">
    <source>
        <dbReference type="ARBA" id="ARBA00004141"/>
    </source>
</evidence>
<dbReference type="PROSITE" id="PS50850">
    <property type="entry name" value="MFS"/>
    <property type="match status" value="1"/>
</dbReference>
<protein>
    <submittedName>
        <fullName evidence="8">Protein mab-21-like 3</fullName>
    </submittedName>
</protein>
<dbReference type="InterPro" id="IPR046903">
    <property type="entry name" value="Mab-21-like_nuc_Trfase"/>
</dbReference>
<comment type="subcellular location">
    <subcellularLocation>
        <location evidence="1">Membrane</location>
        <topology evidence="1">Multi-pass membrane protein</topology>
    </subcellularLocation>
</comment>
<feature type="transmembrane region" description="Helical" evidence="6">
    <location>
        <begin position="64"/>
        <end position="89"/>
    </location>
</feature>
<dbReference type="Proteomes" id="UP000289886">
    <property type="component" value="Unassembled WGS sequence"/>
</dbReference>
<dbReference type="InterPro" id="IPR046906">
    <property type="entry name" value="Mab-21_HhH/H2TH-like"/>
</dbReference>
<evidence type="ECO:0000256" key="2">
    <source>
        <dbReference type="ARBA" id="ARBA00008307"/>
    </source>
</evidence>
<feature type="transmembrane region" description="Helical" evidence="6">
    <location>
        <begin position="177"/>
        <end position="194"/>
    </location>
</feature>
<dbReference type="SMART" id="SM01265">
    <property type="entry name" value="Mab-21"/>
    <property type="match status" value="1"/>
</dbReference>
<keyword evidence="9" id="KW-1185">Reference proteome</keyword>
<proteinExistence type="inferred from homology"/>
<evidence type="ECO:0000256" key="6">
    <source>
        <dbReference type="SAM" id="Phobius"/>
    </source>
</evidence>
<gene>
    <name evidence="8" type="ORF">EOD39_11909</name>
</gene>
<evidence type="ECO:0000313" key="8">
    <source>
        <dbReference type="EMBL" id="RXM99226.1"/>
    </source>
</evidence>
<feature type="transmembrane region" description="Helical" evidence="6">
    <location>
        <begin position="95"/>
        <end position="114"/>
    </location>
</feature>
<feature type="transmembrane region" description="Helical" evidence="6">
    <location>
        <begin position="206"/>
        <end position="226"/>
    </location>
</feature>
<feature type="transmembrane region" description="Helical" evidence="6">
    <location>
        <begin position="302"/>
        <end position="321"/>
    </location>
</feature>
<dbReference type="Pfam" id="PF03281">
    <property type="entry name" value="Mab-21"/>
    <property type="match status" value="1"/>
</dbReference>
<name>A0A662YT20_ACIRT</name>
<evidence type="ECO:0000313" key="9">
    <source>
        <dbReference type="Proteomes" id="UP000289886"/>
    </source>
</evidence>
<keyword evidence="5 6" id="KW-0472">Membrane</keyword>
<dbReference type="GO" id="GO:0016020">
    <property type="term" value="C:membrane"/>
    <property type="evidence" value="ECO:0007669"/>
    <property type="project" value="UniProtKB-SubCell"/>
</dbReference>
<evidence type="ECO:0000259" key="7">
    <source>
        <dbReference type="PROSITE" id="PS50850"/>
    </source>
</evidence>